<dbReference type="EMBL" id="JACIFX010000001">
    <property type="protein sequence ID" value="MBB4227433.1"/>
    <property type="molecule type" value="Genomic_DNA"/>
</dbReference>
<proteinExistence type="predicted"/>
<dbReference type="InterPro" id="IPR047650">
    <property type="entry name" value="Transpos_IS110"/>
</dbReference>
<dbReference type="PANTHER" id="PTHR33055:SF3">
    <property type="entry name" value="PUTATIVE TRANSPOSASE FOR IS117-RELATED"/>
    <property type="match status" value="1"/>
</dbReference>
<accession>A0ABR6III3</accession>
<evidence type="ECO:0000313" key="2">
    <source>
        <dbReference type="Proteomes" id="UP000551353"/>
    </source>
</evidence>
<dbReference type="Proteomes" id="UP000551353">
    <property type="component" value="Unassembled WGS sequence"/>
</dbReference>
<sequence length="100" mass="11356">MKDVSTIGLDLAKHVFQIHGADGDGSPIFNRKLRRGEVLRFFEKLPPCLVGMEACGSAHYWAREIGKFGHEVRLIPPAYVKPFVKRGKTEPPTQRRSVRR</sequence>
<dbReference type="PANTHER" id="PTHR33055">
    <property type="entry name" value="TRANSPOSASE FOR INSERTION SEQUENCE ELEMENT IS1111A"/>
    <property type="match status" value="1"/>
</dbReference>
<organism evidence="1 2">
    <name type="scientific">Rhizobium mongolense</name>
    <dbReference type="NCBI Taxonomy" id="57676"/>
    <lineage>
        <taxon>Bacteria</taxon>
        <taxon>Pseudomonadati</taxon>
        <taxon>Pseudomonadota</taxon>
        <taxon>Alphaproteobacteria</taxon>
        <taxon>Hyphomicrobiales</taxon>
        <taxon>Rhizobiaceae</taxon>
        <taxon>Rhizobium/Agrobacterium group</taxon>
        <taxon>Rhizobium</taxon>
    </lineage>
</organism>
<protein>
    <submittedName>
        <fullName evidence="1">Transposase</fullName>
    </submittedName>
</protein>
<evidence type="ECO:0000313" key="1">
    <source>
        <dbReference type="EMBL" id="MBB4227433.1"/>
    </source>
</evidence>
<gene>
    <name evidence="1" type="ORF">GGD56_001253</name>
</gene>
<comment type="caution">
    <text evidence="1">The sequence shown here is derived from an EMBL/GenBank/DDBJ whole genome shotgun (WGS) entry which is preliminary data.</text>
</comment>
<keyword evidence="2" id="KW-1185">Reference proteome</keyword>
<reference evidence="1 2" key="1">
    <citation type="submission" date="2020-08" db="EMBL/GenBank/DDBJ databases">
        <title>Genomic Encyclopedia of Type Strains, Phase IV (KMG-V): Genome sequencing to study the core and pangenomes of soil and plant-associated prokaryotes.</title>
        <authorList>
            <person name="Whitman W."/>
        </authorList>
    </citation>
    <scope>NUCLEOTIDE SEQUENCE [LARGE SCALE GENOMIC DNA]</scope>
    <source>
        <strain evidence="1 2">SEMIA 4087</strain>
    </source>
</reference>
<name>A0ABR6III3_9HYPH</name>